<dbReference type="InterPro" id="IPR002048">
    <property type="entry name" value="EF_hand_dom"/>
</dbReference>
<dbReference type="EMBL" id="CAMXCT020000591">
    <property type="protein sequence ID" value="CAL1134218.1"/>
    <property type="molecule type" value="Genomic_DNA"/>
</dbReference>
<feature type="compositionally biased region" description="Low complexity" evidence="1">
    <location>
        <begin position="294"/>
        <end position="312"/>
    </location>
</feature>
<dbReference type="SUPFAM" id="SSF47473">
    <property type="entry name" value="EF-hand"/>
    <property type="match status" value="1"/>
</dbReference>
<keyword evidence="6" id="KW-1185">Reference proteome</keyword>
<reference evidence="3" key="1">
    <citation type="submission" date="2022-10" db="EMBL/GenBank/DDBJ databases">
        <authorList>
            <person name="Chen Y."/>
            <person name="Dougan E. K."/>
            <person name="Chan C."/>
            <person name="Rhodes N."/>
            <person name="Thang M."/>
        </authorList>
    </citation>
    <scope>NUCLEOTIDE SEQUENCE</scope>
</reference>
<evidence type="ECO:0000313" key="4">
    <source>
        <dbReference type="EMBL" id="CAL1134218.1"/>
    </source>
</evidence>
<dbReference type="EMBL" id="CAMXCT030000591">
    <property type="protein sequence ID" value="CAL4768155.1"/>
    <property type="molecule type" value="Genomic_DNA"/>
</dbReference>
<accession>A0A9P1BYS7</accession>
<dbReference type="Gene3D" id="1.10.238.10">
    <property type="entry name" value="EF-hand"/>
    <property type="match status" value="1"/>
</dbReference>
<evidence type="ECO:0000313" key="5">
    <source>
        <dbReference type="EMBL" id="CAL4768155.1"/>
    </source>
</evidence>
<feature type="domain" description="EF-hand" evidence="2">
    <location>
        <begin position="71"/>
        <end position="106"/>
    </location>
</feature>
<evidence type="ECO:0000259" key="2">
    <source>
        <dbReference type="PROSITE" id="PS50222"/>
    </source>
</evidence>
<protein>
    <submittedName>
        <fullName evidence="5">Calmodulin</fullName>
    </submittedName>
</protein>
<evidence type="ECO:0000256" key="1">
    <source>
        <dbReference type="SAM" id="MobiDB-lite"/>
    </source>
</evidence>
<dbReference type="OrthoDB" id="10449705at2759"/>
<dbReference type="Proteomes" id="UP001152797">
    <property type="component" value="Unassembled WGS sequence"/>
</dbReference>
<name>A0A9P1BYS7_9DINO</name>
<sequence length="360" mass="39293">MATSAAMRATVLRSLELAAFVDGGSDAGLPLGNGEEWRRLWRLWKSEADTVDEQLFLFLAWRGHRYCDHSFVKDIAHELFMALDLDGDAGVSWADLQTLFRQGDTGAWASSEEAERNIDLMQLLDYHAIKDEAEGSKDPQRSIGFPSFLAWICDAQDTAAIRRAASGRPMECVLRFDRWVPFMRPQDLCACVDPKEEEDFDAVLGESPQELALKAAKAALQEARHAKQLADAAQQALDSSQPGTLSAQEMRKACNARQGSQMCHGEKLEEKPSFGMAPPKAFCVHDTDATASVATPAPAATSSAAPTETPVTPRRPLVQSMIEEMVTLDISGHDQAPIADTVMPMATRPPVAAPVRRLSG</sequence>
<dbReference type="PROSITE" id="PS50222">
    <property type="entry name" value="EF_HAND_2"/>
    <property type="match status" value="1"/>
</dbReference>
<reference evidence="4" key="2">
    <citation type="submission" date="2024-04" db="EMBL/GenBank/DDBJ databases">
        <authorList>
            <person name="Chen Y."/>
            <person name="Shah S."/>
            <person name="Dougan E. K."/>
            <person name="Thang M."/>
            <person name="Chan C."/>
        </authorList>
    </citation>
    <scope>NUCLEOTIDE SEQUENCE [LARGE SCALE GENOMIC DNA]</scope>
</reference>
<dbReference type="InterPro" id="IPR011992">
    <property type="entry name" value="EF-hand-dom_pair"/>
</dbReference>
<organism evidence="3">
    <name type="scientific">Cladocopium goreaui</name>
    <dbReference type="NCBI Taxonomy" id="2562237"/>
    <lineage>
        <taxon>Eukaryota</taxon>
        <taxon>Sar</taxon>
        <taxon>Alveolata</taxon>
        <taxon>Dinophyceae</taxon>
        <taxon>Suessiales</taxon>
        <taxon>Symbiodiniaceae</taxon>
        <taxon>Cladocopium</taxon>
    </lineage>
</organism>
<feature type="region of interest" description="Disordered" evidence="1">
    <location>
        <begin position="294"/>
        <end position="314"/>
    </location>
</feature>
<comment type="caution">
    <text evidence="3">The sequence shown here is derived from an EMBL/GenBank/DDBJ whole genome shotgun (WGS) entry which is preliminary data.</text>
</comment>
<gene>
    <name evidence="3" type="ORF">C1SCF055_LOCUS8692</name>
</gene>
<proteinExistence type="predicted"/>
<evidence type="ECO:0000313" key="3">
    <source>
        <dbReference type="EMBL" id="CAI3980843.1"/>
    </source>
</evidence>
<evidence type="ECO:0000313" key="6">
    <source>
        <dbReference type="Proteomes" id="UP001152797"/>
    </source>
</evidence>
<dbReference type="GO" id="GO:0005509">
    <property type="term" value="F:calcium ion binding"/>
    <property type="evidence" value="ECO:0007669"/>
    <property type="project" value="InterPro"/>
</dbReference>
<dbReference type="AlphaFoldDB" id="A0A9P1BYS7"/>
<dbReference type="EMBL" id="CAMXCT010000591">
    <property type="protein sequence ID" value="CAI3980843.1"/>
    <property type="molecule type" value="Genomic_DNA"/>
</dbReference>